<dbReference type="PANTHER" id="PTHR34406:SF1">
    <property type="entry name" value="PROTEIN YCEI"/>
    <property type="match status" value="1"/>
</dbReference>
<proteinExistence type="predicted"/>
<protein>
    <submittedName>
        <fullName evidence="2">Protein YceI</fullName>
    </submittedName>
</protein>
<dbReference type="Gene3D" id="2.40.128.110">
    <property type="entry name" value="Lipid/polyisoprenoid-binding, YceI-like"/>
    <property type="match status" value="1"/>
</dbReference>
<evidence type="ECO:0000313" key="2">
    <source>
        <dbReference type="EMBL" id="CAG2152247.1"/>
    </source>
</evidence>
<dbReference type="PANTHER" id="PTHR34406">
    <property type="entry name" value="PROTEIN YCEI"/>
    <property type="match status" value="1"/>
</dbReference>
<dbReference type="Pfam" id="PF04264">
    <property type="entry name" value="YceI"/>
    <property type="match status" value="1"/>
</dbReference>
<dbReference type="InterPro" id="IPR036761">
    <property type="entry name" value="TTHA0802/YceI-like_sf"/>
</dbReference>
<dbReference type="InterPro" id="IPR007372">
    <property type="entry name" value="Lipid/polyisoprenoid-bd_YceI"/>
</dbReference>
<name>A0ABM8TL89_9BURK</name>
<accession>A0ABM8TL89</accession>
<feature type="domain" description="Lipid/polyisoprenoid-binding YceI-like" evidence="1">
    <location>
        <begin position="45"/>
        <end position="208"/>
    </location>
</feature>
<evidence type="ECO:0000259" key="1">
    <source>
        <dbReference type="SMART" id="SM00867"/>
    </source>
</evidence>
<dbReference type="SUPFAM" id="SSF101874">
    <property type="entry name" value="YceI-like"/>
    <property type="match status" value="1"/>
</dbReference>
<reference evidence="2 3" key="1">
    <citation type="submission" date="2021-03" db="EMBL/GenBank/DDBJ databases">
        <authorList>
            <person name="Peeters C."/>
        </authorList>
    </citation>
    <scope>NUCLEOTIDE SEQUENCE [LARGE SCALE GENOMIC DNA]</scope>
    <source>
        <strain evidence="2 3">LMG 26411</strain>
    </source>
</reference>
<evidence type="ECO:0000313" key="3">
    <source>
        <dbReference type="Proteomes" id="UP000672657"/>
    </source>
</evidence>
<gene>
    <name evidence="2" type="primary">yceI_2</name>
    <name evidence="2" type="ORF">LMG26411_04145</name>
</gene>
<dbReference type="SMART" id="SM00867">
    <property type="entry name" value="YceI"/>
    <property type="match status" value="1"/>
</dbReference>
<sequence length="211" mass="23488">MRDSPLSLEAPRRHAIAGLLIATFASMAGSISQAQLADAEDQPDQYVLDPQHSRVTFTVDADLRSQIRMRFLRMHAQLEQVHGDRDSGRVTVTIDATSVEARPRFLSPILRGHGMLDVARYPEIHFVSTRLVRAEEGRAWLFGDLTIRGVTRPVRLLVTYDSVDGNPWPDGTLAFSAAGDVSRREFGLSAWFPMIGDAVHMNIQVEFVHGP</sequence>
<dbReference type="Proteomes" id="UP000672657">
    <property type="component" value="Unassembled WGS sequence"/>
</dbReference>
<dbReference type="RefSeq" id="WP_211955144.1">
    <property type="nucleotide sequence ID" value="NZ_CAJPVI010000026.1"/>
</dbReference>
<organism evidence="2 3">
    <name type="scientific">Cupriavidus numazuensis</name>
    <dbReference type="NCBI Taxonomy" id="221992"/>
    <lineage>
        <taxon>Bacteria</taxon>
        <taxon>Pseudomonadati</taxon>
        <taxon>Pseudomonadota</taxon>
        <taxon>Betaproteobacteria</taxon>
        <taxon>Burkholderiales</taxon>
        <taxon>Burkholderiaceae</taxon>
        <taxon>Cupriavidus</taxon>
    </lineage>
</organism>
<comment type="caution">
    <text evidence="2">The sequence shown here is derived from an EMBL/GenBank/DDBJ whole genome shotgun (WGS) entry which is preliminary data.</text>
</comment>
<keyword evidence="3" id="KW-1185">Reference proteome</keyword>
<dbReference type="EMBL" id="CAJPVI010000026">
    <property type="protein sequence ID" value="CAG2152247.1"/>
    <property type="molecule type" value="Genomic_DNA"/>
</dbReference>